<dbReference type="InterPro" id="IPR006315">
    <property type="entry name" value="OM_autotransptr_brl_dom"/>
</dbReference>
<dbReference type="EMBL" id="JARHUD010000002">
    <property type="protein sequence ID" value="MDF2095183.1"/>
    <property type="molecule type" value="Genomic_DNA"/>
</dbReference>
<sequence>MDEATADASDLMDVEQLNASDQRAESALGEARGAIYVENSGLIEAAGDGIVAATHGEMNNFVIQAADQTLSGMQAAFGRNGDRLQAQSLFQSHDNRQQAERSVGDRLGAVRVEHSGLVMAEGDGLVAGSAWRMESSHYQETWQNTDLVQLRHSDSGAEQILVGEQSSESEQSSSSSFGQEIAALDLRNDGSVMALGDGMSASTRVESHWEASQSVGQIDGLVQVANRGRPEDMDAPALQGQAFEHHLLSQQDLDISVGGDLGAVRVRNDGDVMAEGDGLRADTQMALGFHLSQEQRQNGDFIQTGQSATEVDLEQDQDGQQSKSGAQAANFHLGNGTASILVENSGLLLADGDSLVAASQLDFDLSLEQSIEQRGYQLQRMSAEEVEQSQAAVQDATATQEVDVGLGQRAGAVTVRNSGTVDAEGDGIRAESHLSLGLSAPKSISQSLGGDQLASESLNGRQATDLSQSQTAAQSTLVSLGEEAAFVRVENDGLVLAEGDGVTARARADLSIGQVFGEAEDSAEWNSSQETSAGILQTYEVGQSQNGDQSLAVHLEEDIAGIEVSNNGAIVAGGDGIVAESAINVASSQMQGLGMPPHRRILIENDGFVLARGTGIRAASHTSTPQGTGHPGDIEITVGEDGAVLSESGFAIDIEGGADNLVTNHGAIASDGELAIRGGGGNETVVNHGWIYGSVDLGTGRNRLDNRAGALFEPGSLVALGGGELRNAGDLSPGGSGRIERTKVEGDLRFANGSRYLLDIAPENRSDRLIVEEAASIEAGVDVVVEKAEGAYPYGTRYEILNASEGVEGTFAGVVQDRPFLELRLDHGAKTVALDVGRSGTDFATVARTRNQRAVAGALESFGRDTDNPLYAMLVWADEEEARELYDTLSGETHATAQSAPVDIARRTRSQLLGRLSGFGAGFSSGSGGEQNALQANSLASLAVSDAGEPERSSAEPGQPALGPAAWVQAHGSSGSLDSDGNAAETDTQSWGTMLGAEMLFSENFGMGLALGFQDDRLETAARDSRTEIDTYSISTYGLWRSGAWRLRGGAGFGWHDYESRRTVNLPTGNETAKADYKGWSAQSFGEVGYRLPLGTAEVEPFAGLAFQHTRTDSYSESGAGAANLDIDSDRASMLHSSIGVMLSETFSFDSGLRLRPHASVAWERRLVGSSGDARMAFSSGGSSFSVSGPKRSKDAAVVGVELDIGLDNNVEAFAGYDAYLSSTQKEHTARAGIRLRF</sequence>
<organism evidence="3 4">
    <name type="scientific">Aquibaculum arenosum</name>
    <dbReference type="NCBI Taxonomy" id="3032591"/>
    <lineage>
        <taxon>Bacteria</taxon>
        <taxon>Pseudomonadati</taxon>
        <taxon>Pseudomonadota</taxon>
        <taxon>Alphaproteobacteria</taxon>
        <taxon>Rhodospirillales</taxon>
        <taxon>Rhodovibrionaceae</taxon>
        <taxon>Aquibaculum</taxon>
    </lineage>
</organism>
<comment type="caution">
    <text evidence="3">The sequence shown here is derived from an EMBL/GenBank/DDBJ whole genome shotgun (WGS) entry which is preliminary data.</text>
</comment>
<dbReference type="SMART" id="SM00869">
    <property type="entry name" value="Autotransporter"/>
    <property type="match status" value="1"/>
</dbReference>
<keyword evidence="4" id="KW-1185">Reference proteome</keyword>
<gene>
    <name evidence="3" type="ORF">P2G67_04250</name>
</gene>
<dbReference type="InterPro" id="IPR005546">
    <property type="entry name" value="Autotransporte_beta"/>
</dbReference>
<dbReference type="Pfam" id="PF03797">
    <property type="entry name" value="Autotransporter"/>
    <property type="match status" value="1"/>
</dbReference>
<dbReference type="RefSeq" id="WP_275820363.1">
    <property type="nucleotide sequence ID" value="NZ_JARHUD010000002.1"/>
</dbReference>
<feature type="domain" description="Autotransporter" evidence="2">
    <location>
        <begin position="959"/>
        <end position="1238"/>
    </location>
</feature>
<evidence type="ECO:0000313" key="3">
    <source>
        <dbReference type="EMBL" id="MDF2095183.1"/>
    </source>
</evidence>
<protein>
    <submittedName>
        <fullName evidence="3">Autotransporter domain-containing protein</fullName>
    </submittedName>
</protein>
<accession>A0ABT5YJV2</accession>
<evidence type="ECO:0000313" key="4">
    <source>
        <dbReference type="Proteomes" id="UP001215503"/>
    </source>
</evidence>
<dbReference type="Gene3D" id="2.40.128.130">
    <property type="entry name" value="Autotransporter beta-domain"/>
    <property type="match status" value="1"/>
</dbReference>
<dbReference type="PROSITE" id="PS51208">
    <property type="entry name" value="AUTOTRANSPORTER"/>
    <property type="match status" value="1"/>
</dbReference>
<proteinExistence type="predicted"/>
<dbReference type="SUPFAM" id="SSF103515">
    <property type="entry name" value="Autotransporter"/>
    <property type="match status" value="1"/>
</dbReference>
<dbReference type="Proteomes" id="UP001215503">
    <property type="component" value="Unassembled WGS sequence"/>
</dbReference>
<dbReference type="NCBIfam" id="TIGR01414">
    <property type="entry name" value="autotrans_barl"/>
    <property type="match status" value="1"/>
</dbReference>
<evidence type="ECO:0000259" key="2">
    <source>
        <dbReference type="PROSITE" id="PS51208"/>
    </source>
</evidence>
<feature type="region of interest" description="Disordered" evidence="1">
    <location>
        <begin position="944"/>
        <end position="987"/>
    </location>
</feature>
<feature type="compositionally biased region" description="Polar residues" evidence="1">
    <location>
        <begin position="971"/>
        <end position="987"/>
    </location>
</feature>
<dbReference type="InterPro" id="IPR036709">
    <property type="entry name" value="Autotransporte_beta_dom_sf"/>
</dbReference>
<name>A0ABT5YJV2_9PROT</name>
<evidence type="ECO:0000256" key="1">
    <source>
        <dbReference type="SAM" id="MobiDB-lite"/>
    </source>
</evidence>
<reference evidence="3 4" key="1">
    <citation type="submission" date="2023-03" db="EMBL/GenBank/DDBJ databases">
        <title>Fodinicurvata sp. CAU 1616 isolated from sea sendiment.</title>
        <authorList>
            <person name="Kim W."/>
        </authorList>
    </citation>
    <scope>NUCLEOTIDE SEQUENCE [LARGE SCALE GENOMIC DNA]</scope>
    <source>
        <strain evidence="3 4">CAU 1616</strain>
    </source>
</reference>